<dbReference type="FunFam" id="3.40.50.720:FF:000149">
    <property type="entry name" value="15-hydroxyprostaglandin dehydrogenase [NAD(+)]"/>
    <property type="match status" value="1"/>
</dbReference>
<feature type="domain" description="BTB" evidence="4">
    <location>
        <begin position="51"/>
        <end position="120"/>
    </location>
</feature>
<keyword evidence="2" id="KW-0560">Oxidoreductase</keyword>
<dbReference type="PROSITE" id="PS00061">
    <property type="entry name" value="ADH_SHORT"/>
    <property type="match status" value="1"/>
</dbReference>
<dbReference type="InterPro" id="IPR000210">
    <property type="entry name" value="BTB/POZ_dom"/>
</dbReference>
<comment type="similarity">
    <text evidence="1 3">Belongs to the short-chain dehydrogenases/reductases (SDR) family.</text>
</comment>
<dbReference type="PANTHER" id="PTHR44229">
    <property type="entry name" value="15-HYDROXYPROSTAGLANDIN DEHYDROGENASE [NAD(+)]"/>
    <property type="match status" value="1"/>
</dbReference>
<comment type="caution">
    <text evidence="5">The sequence shown here is derived from an EMBL/GenBank/DDBJ whole genome shotgun (WGS) entry which is preliminary data.</text>
</comment>
<dbReference type="Gene3D" id="3.30.710.10">
    <property type="entry name" value="Potassium Channel Kv1.1, Chain A"/>
    <property type="match status" value="1"/>
</dbReference>
<organism evidence="5 6">
    <name type="scientific">Aquatica leii</name>
    <dbReference type="NCBI Taxonomy" id="1421715"/>
    <lineage>
        <taxon>Eukaryota</taxon>
        <taxon>Metazoa</taxon>
        <taxon>Ecdysozoa</taxon>
        <taxon>Arthropoda</taxon>
        <taxon>Hexapoda</taxon>
        <taxon>Insecta</taxon>
        <taxon>Pterygota</taxon>
        <taxon>Neoptera</taxon>
        <taxon>Endopterygota</taxon>
        <taxon>Coleoptera</taxon>
        <taxon>Polyphaga</taxon>
        <taxon>Elateriformia</taxon>
        <taxon>Elateroidea</taxon>
        <taxon>Lampyridae</taxon>
        <taxon>Luciolinae</taxon>
        <taxon>Aquatica</taxon>
    </lineage>
</organism>
<proteinExistence type="inferred from homology"/>
<dbReference type="PRINTS" id="PR00080">
    <property type="entry name" value="SDRFAMILY"/>
</dbReference>
<keyword evidence="6" id="KW-1185">Reference proteome</keyword>
<dbReference type="GO" id="GO:0005737">
    <property type="term" value="C:cytoplasm"/>
    <property type="evidence" value="ECO:0007669"/>
    <property type="project" value="TreeGrafter"/>
</dbReference>
<dbReference type="Gene3D" id="3.40.50.720">
    <property type="entry name" value="NAD(P)-binding Rossmann-like Domain"/>
    <property type="match status" value="1"/>
</dbReference>
<dbReference type="AlphaFoldDB" id="A0AAN7SDR5"/>
<evidence type="ECO:0000256" key="3">
    <source>
        <dbReference type="RuleBase" id="RU000363"/>
    </source>
</evidence>
<dbReference type="InterPro" id="IPR036291">
    <property type="entry name" value="NAD(P)-bd_dom_sf"/>
</dbReference>
<dbReference type="PRINTS" id="PR00081">
    <property type="entry name" value="GDHRDH"/>
</dbReference>
<dbReference type="InterPro" id="IPR002347">
    <property type="entry name" value="SDR_fam"/>
</dbReference>
<dbReference type="Proteomes" id="UP001353858">
    <property type="component" value="Unassembled WGS sequence"/>
</dbReference>
<evidence type="ECO:0000259" key="4">
    <source>
        <dbReference type="PROSITE" id="PS50097"/>
    </source>
</evidence>
<dbReference type="GO" id="GO:0016616">
    <property type="term" value="F:oxidoreductase activity, acting on the CH-OH group of donors, NAD or NADP as acceptor"/>
    <property type="evidence" value="ECO:0007669"/>
    <property type="project" value="TreeGrafter"/>
</dbReference>
<dbReference type="SUPFAM" id="SSF51735">
    <property type="entry name" value="NAD(P)-binding Rossmann-fold domains"/>
    <property type="match status" value="1"/>
</dbReference>
<accession>A0AAN7SDR5</accession>
<evidence type="ECO:0000256" key="2">
    <source>
        <dbReference type="ARBA" id="ARBA00023002"/>
    </source>
</evidence>
<evidence type="ECO:0000256" key="1">
    <source>
        <dbReference type="ARBA" id="ARBA00006484"/>
    </source>
</evidence>
<dbReference type="PROSITE" id="PS50097">
    <property type="entry name" value="BTB"/>
    <property type="match status" value="1"/>
</dbReference>
<evidence type="ECO:0000313" key="5">
    <source>
        <dbReference type="EMBL" id="KAK4876767.1"/>
    </source>
</evidence>
<dbReference type="Pfam" id="PF00106">
    <property type="entry name" value="adh_short"/>
    <property type="match status" value="1"/>
</dbReference>
<reference evidence="6" key="1">
    <citation type="submission" date="2023-01" db="EMBL/GenBank/DDBJ databases">
        <title>Key to firefly adult light organ development and bioluminescence: homeobox transcription factors regulate luciferase expression and transportation to peroxisome.</title>
        <authorList>
            <person name="Fu X."/>
        </authorList>
    </citation>
    <scope>NUCLEOTIDE SEQUENCE [LARGE SCALE GENOMIC DNA]</scope>
</reference>
<dbReference type="SUPFAM" id="SSF54695">
    <property type="entry name" value="POZ domain"/>
    <property type="match status" value="1"/>
</dbReference>
<sequence>MRSSSSVIKLPKNLRKKIKEKERKCVCFPQHLGTVEIPMVWSEFRLNSQLCDGVIVCEDGVQFRIHRVILSAVSAYFKAHFTNSLNGGFPENTEAKVSVSSDIFKNILDFAYTGCCNIEANNVEHLLKAADQYDVLGVIQLCCRYVLDLSQFVDLSCANMFEIKGKVALITGGASGIGFQYAVELLNNGLKGVTLADINEEFGEIALQDISQKFGDGKAIFVKVDVTNQKQFEDAFKKTVEKFENIDILINNAGILDDRIWETEIDINIKGTVTGTLLAIQNYIHKHKSGPEGVIVNISSVAGVDPAPILPIYCATKYAIIGFTRSFGTEMHYALSNVRVFAICPGFTDTPLMTNFEVKSLKPEYTTSFKKVKHLVVYQQPADIARHAVELIKTAPQGSIWVIDSKEPPYEYSHIPRQKVKELTANSN</sequence>
<dbReference type="PANTHER" id="PTHR44229:SF8">
    <property type="entry name" value="ALCOHOL DEHYDROGENASE-RELATED"/>
    <property type="match status" value="1"/>
</dbReference>
<dbReference type="EMBL" id="JARPUR010000004">
    <property type="protein sequence ID" value="KAK4876767.1"/>
    <property type="molecule type" value="Genomic_DNA"/>
</dbReference>
<dbReference type="InterPro" id="IPR020904">
    <property type="entry name" value="Sc_DH/Rdtase_CS"/>
</dbReference>
<protein>
    <recommendedName>
        <fullName evidence="4">BTB domain-containing protein</fullName>
    </recommendedName>
</protein>
<dbReference type="Pfam" id="PF00651">
    <property type="entry name" value="BTB"/>
    <property type="match status" value="1"/>
</dbReference>
<gene>
    <name evidence="5" type="ORF">RN001_009273</name>
</gene>
<name>A0AAN7SDR5_9COLE</name>
<evidence type="ECO:0000313" key="6">
    <source>
        <dbReference type="Proteomes" id="UP001353858"/>
    </source>
</evidence>
<dbReference type="SMART" id="SM00225">
    <property type="entry name" value="BTB"/>
    <property type="match status" value="1"/>
</dbReference>
<dbReference type="InterPro" id="IPR011333">
    <property type="entry name" value="SKP1/BTB/POZ_sf"/>
</dbReference>